<organism evidence="1 2">
    <name type="scientific">Brevibacillus laterosporus</name>
    <name type="common">Bacillus laterosporus</name>
    <dbReference type="NCBI Taxonomy" id="1465"/>
    <lineage>
        <taxon>Bacteria</taxon>
        <taxon>Bacillati</taxon>
        <taxon>Bacillota</taxon>
        <taxon>Bacilli</taxon>
        <taxon>Bacillales</taxon>
        <taxon>Paenibacillaceae</taxon>
        <taxon>Brevibacillus</taxon>
    </lineage>
</organism>
<sequence length="260" mass="29286">MRFKLLTPILLLILFGFLLGCQDDKLKDQNKETVLEDTKIPNKESKATKDKKVKWVKVLESPKNISSPSEAVIHQYEVTFKDGKKEFPKKDSVIFETTLGGSSIVAIHSPEGENNYAIFLYEYNSSNKWIIKGLLRLLGGKGFTDKEGLDLPMNKFNALNLTISEKNKKIWTFADEKEIVTITVSNRVPFVEHSDPKKISLSNGNEAYISKDHLKNSYLYYFDTGKTIVVSGNVSEQNIINLANSLPSVNSAFFPSPEVD</sequence>
<evidence type="ECO:0000313" key="2">
    <source>
        <dbReference type="Proteomes" id="UP001077662"/>
    </source>
</evidence>
<dbReference type="PROSITE" id="PS51257">
    <property type="entry name" value="PROKAR_LIPOPROTEIN"/>
    <property type="match status" value="1"/>
</dbReference>
<dbReference type="EMBL" id="JAPTNE010000011">
    <property type="protein sequence ID" value="MCZ0807204.1"/>
    <property type="molecule type" value="Genomic_DNA"/>
</dbReference>
<dbReference type="AlphaFoldDB" id="A0AAP3DEY0"/>
<proteinExistence type="predicted"/>
<reference evidence="1" key="1">
    <citation type="submission" date="2022-09" db="EMBL/GenBank/DDBJ databases">
        <title>Genome analysis and characterization of larvicidal activity of Brevibacillus strains.</title>
        <authorList>
            <person name="Patrusheva E.V."/>
            <person name="Izotova A.O."/>
            <person name="Toshchakov S.V."/>
            <person name="Sineoky S.P."/>
        </authorList>
    </citation>
    <scope>NUCLEOTIDE SEQUENCE</scope>
    <source>
        <strain evidence="1">VKPM_B-13247</strain>
    </source>
</reference>
<gene>
    <name evidence="1" type="ORF">O0554_09790</name>
</gene>
<protein>
    <recommendedName>
        <fullName evidence="3">DUF4367 domain-containing protein</fullName>
    </recommendedName>
</protein>
<evidence type="ECO:0000313" key="1">
    <source>
        <dbReference type="EMBL" id="MCZ0807204.1"/>
    </source>
</evidence>
<evidence type="ECO:0008006" key="3">
    <source>
        <dbReference type="Google" id="ProtNLM"/>
    </source>
</evidence>
<accession>A0AAP3DEY0</accession>
<comment type="caution">
    <text evidence="1">The sequence shown here is derived from an EMBL/GenBank/DDBJ whole genome shotgun (WGS) entry which is preliminary data.</text>
</comment>
<name>A0AAP3DEY0_BRELA</name>
<dbReference type="RefSeq" id="WP_258433481.1">
    <property type="nucleotide sequence ID" value="NZ_JANSGW010000011.1"/>
</dbReference>
<dbReference type="Proteomes" id="UP001077662">
    <property type="component" value="Unassembled WGS sequence"/>
</dbReference>